<comment type="caution">
    <text evidence="11">The sequence shown here is derived from an EMBL/GenBank/DDBJ whole genome shotgun (WGS) entry which is preliminary data.</text>
</comment>
<evidence type="ECO:0000256" key="3">
    <source>
        <dbReference type="ARBA" id="ARBA00007710"/>
    </source>
</evidence>
<reference evidence="11" key="1">
    <citation type="submission" date="2021-02" db="EMBL/GenBank/DDBJ databases">
        <authorList>
            <person name="Nowell W R."/>
        </authorList>
    </citation>
    <scope>NUCLEOTIDE SEQUENCE</scope>
</reference>
<keyword evidence="7" id="KW-0496">Mitochondrion</keyword>
<dbReference type="GO" id="GO:0043065">
    <property type="term" value="P:positive regulation of apoptotic process"/>
    <property type="evidence" value="ECO:0007669"/>
    <property type="project" value="InterPro"/>
</dbReference>
<dbReference type="Proteomes" id="UP000663852">
    <property type="component" value="Unassembled WGS sequence"/>
</dbReference>
<feature type="region of interest" description="Disordered" evidence="9">
    <location>
        <begin position="1"/>
        <end position="57"/>
    </location>
</feature>
<dbReference type="Pfam" id="PF06553">
    <property type="entry name" value="BNIP3"/>
    <property type="match status" value="1"/>
</dbReference>
<keyword evidence="4 10" id="KW-0812">Transmembrane</keyword>
<comment type="similarity">
    <text evidence="3">Belongs to the NIP3 family.</text>
</comment>
<evidence type="ECO:0000256" key="9">
    <source>
        <dbReference type="SAM" id="MobiDB-lite"/>
    </source>
</evidence>
<evidence type="ECO:0000256" key="10">
    <source>
        <dbReference type="SAM" id="Phobius"/>
    </source>
</evidence>
<dbReference type="GO" id="GO:0031966">
    <property type="term" value="C:mitochondrial membrane"/>
    <property type="evidence" value="ECO:0007669"/>
    <property type="project" value="UniProtKB-SubCell"/>
</dbReference>
<sequence>MQHHTSDSWIDIQSEEKQTPTPETTTKAQKESSRVGSKSSHSDSSSPKSPKSPIQTDENVANWMLYWSRVESEPPKEWKFLHPINRSVRDQLLDEDEEERAAEEAAKALIEKKRMRYVLLSNCASFLLGMGIMYLCLRRYLRMKTPYFYTLD</sequence>
<evidence type="ECO:0000256" key="6">
    <source>
        <dbReference type="ARBA" id="ARBA00022989"/>
    </source>
</evidence>
<evidence type="ECO:0000313" key="11">
    <source>
        <dbReference type="EMBL" id="CAF1268934.1"/>
    </source>
</evidence>
<evidence type="ECO:0000313" key="12">
    <source>
        <dbReference type="Proteomes" id="UP000663852"/>
    </source>
</evidence>
<keyword evidence="8 10" id="KW-0472">Membrane</keyword>
<dbReference type="InterPro" id="IPR010548">
    <property type="entry name" value="BNIP3"/>
</dbReference>
<evidence type="ECO:0000256" key="8">
    <source>
        <dbReference type="ARBA" id="ARBA00023136"/>
    </source>
</evidence>
<keyword evidence="6 10" id="KW-1133">Transmembrane helix</keyword>
<evidence type="ECO:0000256" key="1">
    <source>
        <dbReference type="ARBA" id="ARBA00004167"/>
    </source>
</evidence>
<protein>
    <submittedName>
        <fullName evidence="11">Uncharacterized protein</fullName>
    </submittedName>
</protein>
<evidence type="ECO:0000256" key="4">
    <source>
        <dbReference type="ARBA" id="ARBA00022692"/>
    </source>
</evidence>
<dbReference type="GO" id="GO:0042802">
    <property type="term" value="F:identical protein binding"/>
    <property type="evidence" value="ECO:0007669"/>
    <property type="project" value="UniProtKB-ARBA"/>
</dbReference>
<feature type="compositionally biased region" description="Low complexity" evidence="9">
    <location>
        <begin position="34"/>
        <end position="53"/>
    </location>
</feature>
<accession>A0A815BL28</accession>
<gene>
    <name evidence="11" type="ORF">EDS130_LOCUS28923</name>
</gene>
<dbReference type="GO" id="GO:0006915">
    <property type="term" value="P:apoptotic process"/>
    <property type="evidence" value="ECO:0007669"/>
    <property type="project" value="UniProtKB-KW"/>
</dbReference>
<name>A0A815BL28_ADIRI</name>
<dbReference type="EMBL" id="CAJNOJ010000191">
    <property type="protein sequence ID" value="CAF1268934.1"/>
    <property type="molecule type" value="Genomic_DNA"/>
</dbReference>
<proteinExistence type="inferred from homology"/>
<feature type="transmembrane region" description="Helical" evidence="10">
    <location>
        <begin position="117"/>
        <end position="137"/>
    </location>
</feature>
<comment type="subcellular location">
    <subcellularLocation>
        <location evidence="1">Membrane</location>
        <topology evidence="1">Single-pass membrane protein</topology>
    </subcellularLocation>
    <subcellularLocation>
        <location evidence="2">Mitochondrion membrane</location>
    </subcellularLocation>
</comment>
<keyword evidence="5" id="KW-0053">Apoptosis</keyword>
<evidence type="ECO:0000256" key="5">
    <source>
        <dbReference type="ARBA" id="ARBA00022703"/>
    </source>
</evidence>
<evidence type="ECO:0000256" key="7">
    <source>
        <dbReference type="ARBA" id="ARBA00023128"/>
    </source>
</evidence>
<dbReference type="AlphaFoldDB" id="A0A815BL28"/>
<evidence type="ECO:0000256" key="2">
    <source>
        <dbReference type="ARBA" id="ARBA00004325"/>
    </source>
</evidence>
<organism evidence="11 12">
    <name type="scientific">Adineta ricciae</name>
    <name type="common">Rotifer</name>
    <dbReference type="NCBI Taxonomy" id="249248"/>
    <lineage>
        <taxon>Eukaryota</taxon>
        <taxon>Metazoa</taxon>
        <taxon>Spiralia</taxon>
        <taxon>Gnathifera</taxon>
        <taxon>Rotifera</taxon>
        <taxon>Eurotatoria</taxon>
        <taxon>Bdelloidea</taxon>
        <taxon>Adinetida</taxon>
        <taxon>Adinetidae</taxon>
        <taxon>Adineta</taxon>
    </lineage>
</organism>